<sequence length="400" mass="44225">MASAALGNQPLVIDNGSGTMKAGFAGGETPQVVFPSFVGTTKHVRMMPGGAYEGGEVFVGNRVQHHRGLFKIHYAMEHGVVTDWKSMHRIWQHVYSKDMLNVQSEDHPVLLTEAPLNPVANRQRAGEVFFEAFNVPSLFVSPQAVLSLYASGRTTGVVLDVGDGVAHVVPVYEGFTLPHAITRMDIAGRDVTHHLQLLLRRSGYNFHTSAEREVVREIKEKLCYVAFNPTKEEQLEAEKSALAVKNMHRTNSTPSNASGDDTSAYYLPDGQLLNIGPETFRAPEVLFRPDIIGSEARGVHECLVQAIMKSDMDLRKTLFSQIILSGGSTLFPGFGDRLLAEVRKKAPKNMKIRISAPPTRMYSTWVGGSILASLATFKNMWITKTEYEEYGASILHRKNL</sequence>
<dbReference type="PRINTS" id="PR00190">
    <property type="entry name" value="ACTIN"/>
</dbReference>
<dbReference type="KEGG" id="blac:94347148"/>
<dbReference type="InterPro" id="IPR020902">
    <property type="entry name" value="Actin/actin-like_CS"/>
</dbReference>
<evidence type="ECO:0000256" key="3">
    <source>
        <dbReference type="ARBA" id="ARBA00022741"/>
    </source>
</evidence>
<comment type="subcellular location">
    <subcellularLocation>
        <location evidence="1">Cytoplasm</location>
        <location evidence="1">Cytoskeleton</location>
    </subcellularLocation>
</comment>
<evidence type="ECO:0000313" key="9">
    <source>
        <dbReference type="EMBL" id="TDH72623.1"/>
    </source>
</evidence>
<dbReference type="GO" id="GO:0005856">
    <property type="term" value="C:cytoskeleton"/>
    <property type="evidence" value="ECO:0007669"/>
    <property type="project" value="UniProtKB-SubCell"/>
</dbReference>
<keyword evidence="6" id="KW-0206">Cytoskeleton</keyword>
<dbReference type="SMART" id="SM00268">
    <property type="entry name" value="ACTIN"/>
    <property type="match status" value="1"/>
</dbReference>
<dbReference type="InterPro" id="IPR004000">
    <property type="entry name" value="Actin"/>
</dbReference>
<keyword evidence="4" id="KW-0378">Hydrolase</keyword>
<keyword evidence="3" id="KW-0547">Nucleotide-binding</keyword>
<evidence type="ECO:0000256" key="5">
    <source>
        <dbReference type="ARBA" id="ARBA00022840"/>
    </source>
</evidence>
<dbReference type="Proteomes" id="UP000294530">
    <property type="component" value="Unassembled WGS sequence"/>
</dbReference>
<keyword evidence="5" id="KW-0067">ATP-binding</keyword>
<dbReference type="FunFam" id="3.30.420.40:FF:000058">
    <property type="entry name" value="Putative actin-related protein 5"/>
    <property type="match status" value="1"/>
</dbReference>
<dbReference type="OrthoDB" id="5132116at2759"/>
<evidence type="ECO:0000256" key="6">
    <source>
        <dbReference type="ARBA" id="ARBA00023212"/>
    </source>
</evidence>
<dbReference type="GeneID" id="94347148"/>
<name>A0A976NYI6_BRELC</name>
<dbReference type="EMBL" id="SHOA02000038">
    <property type="protein sequence ID" value="TDH72623.1"/>
    <property type="molecule type" value="Genomic_DNA"/>
</dbReference>
<dbReference type="Gene3D" id="3.90.640.10">
    <property type="entry name" value="Actin, Chain A, domain 4"/>
    <property type="match status" value="1"/>
</dbReference>
<proteinExistence type="inferred from homology"/>
<evidence type="ECO:0000256" key="1">
    <source>
        <dbReference type="ARBA" id="ARBA00004245"/>
    </source>
</evidence>
<dbReference type="InterPro" id="IPR043129">
    <property type="entry name" value="ATPase_NBD"/>
</dbReference>
<gene>
    <name evidence="9" type="ORF">CCR75_003381</name>
</gene>
<evidence type="ECO:0000256" key="4">
    <source>
        <dbReference type="ARBA" id="ARBA00022801"/>
    </source>
</evidence>
<dbReference type="Gene3D" id="3.30.420.40">
    <property type="match status" value="2"/>
</dbReference>
<comment type="caution">
    <text evidence="9">The sequence shown here is derived from an EMBL/GenBank/DDBJ whole genome shotgun (WGS) entry which is preliminary data.</text>
</comment>
<evidence type="ECO:0000313" key="10">
    <source>
        <dbReference type="Proteomes" id="UP000294530"/>
    </source>
</evidence>
<accession>A0A976NYI6</accession>
<dbReference type="RefSeq" id="XP_067822122.1">
    <property type="nucleotide sequence ID" value="XM_067961477.1"/>
</dbReference>
<dbReference type="PROSITE" id="PS00432">
    <property type="entry name" value="ACTINS_2"/>
    <property type="match status" value="1"/>
</dbReference>
<dbReference type="InterPro" id="IPR004001">
    <property type="entry name" value="Actin_CS"/>
</dbReference>
<comment type="catalytic activity">
    <reaction evidence="8">
        <text>ATP + H2O = ADP + phosphate + H(+)</text>
        <dbReference type="Rhea" id="RHEA:13065"/>
        <dbReference type="ChEBI" id="CHEBI:15377"/>
        <dbReference type="ChEBI" id="CHEBI:15378"/>
        <dbReference type="ChEBI" id="CHEBI:30616"/>
        <dbReference type="ChEBI" id="CHEBI:43474"/>
        <dbReference type="ChEBI" id="CHEBI:456216"/>
    </reaction>
</comment>
<dbReference type="SUPFAM" id="SSF53067">
    <property type="entry name" value="Actin-like ATPase domain"/>
    <property type="match status" value="2"/>
</dbReference>
<reference evidence="9 10" key="1">
    <citation type="journal article" date="2021" name="Genome Biol.">
        <title>AFLAP: assembly-free linkage analysis pipeline using k-mers from genome sequencing data.</title>
        <authorList>
            <person name="Fletcher K."/>
            <person name="Zhang L."/>
            <person name="Gil J."/>
            <person name="Han R."/>
            <person name="Cavanaugh K."/>
            <person name="Michelmore R."/>
        </authorList>
    </citation>
    <scope>NUCLEOTIDE SEQUENCE [LARGE SCALE GENOMIC DNA]</scope>
    <source>
        <strain evidence="9 10">SF5</strain>
    </source>
</reference>
<evidence type="ECO:0008006" key="11">
    <source>
        <dbReference type="Google" id="ProtNLM"/>
    </source>
</evidence>
<protein>
    <recommendedName>
        <fullName evidence="11">Actin</fullName>
    </recommendedName>
</protein>
<evidence type="ECO:0000256" key="8">
    <source>
        <dbReference type="ARBA" id="ARBA00049360"/>
    </source>
</evidence>
<dbReference type="FunFam" id="3.90.640.10:FF:000007">
    <property type="entry name" value="Actin like 7B"/>
    <property type="match status" value="1"/>
</dbReference>
<dbReference type="GO" id="GO:0005524">
    <property type="term" value="F:ATP binding"/>
    <property type="evidence" value="ECO:0007669"/>
    <property type="project" value="UniProtKB-KW"/>
</dbReference>
<comment type="similarity">
    <text evidence="7">Belongs to the actin family. ARP1 subfamily.</text>
</comment>
<dbReference type="GO" id="GO:0016787">
    <property type="term" value="F:hydrolase activity"/>
    <property type="evidence" value="ECO:0007669"/>
    <property type="project" value="UniProtKB-KW"/>
</dbReference>
<keyword evidence="10" id="KW-1185">Reference proteome</keyword>
<dbReference type="AlphaFoldDB" id="A0A976NYI6"/>
<dbReference type="PANTHER" id="PTHR11937">
    <property type="entry name" value="ACTIN"/>
    <property type="match status" value="1"/>
</dbReference>
<dbReference type="PROSITE" id="PS01132">
    <property type="entry name" value="ACTINS_ACT_LIKE"/>
    <property type="match status" value="1"/>
</dbReference>
<organism evidence="9 10">
    <name type="scientific">Bremia lactucae</name>
    <name type="common">Lettuce downy mildew</name>
    <dbReference type="NCBI Taxonomy" id="4779"/>
    <lineage>
        <taxon>Eukaryota</taxon>
        <taxon>Sar</taxon>
        <taxon>Stramenopiles</taxon>
        <taxon>Oomycota</taxon>
        <taxon>Peronosporomycetes</taxon>
        <taxon>Peronosporales</taxon>
        <taxon>Peronosporaceae</taxon>
        <taxon>Bremia</taxon>
    </lineage>
</organism>
<evidence type="ECO:0000256" key="2">
    <source>
        <dbReference type="ARBA" id="ARBA00022490"/>
    </source>
</evidence>
<dbReference type="Pfam" id="PF00022">
    <property type="entry name" value="Actin"/>
    <property type="match status" value="1"/>
</dbReference>
<dbReference type="CDD" id="cd10216">
    <property type="entry name" value="ASKHA_NBD_Arp1"/>
    <property type="match status" value="1"/>
</dbReference>
<keyword evidence="2" id="KW-0963">Cytoplasm</keyword>
<dbReference type="FunFam" id="3.30.420.40:FF:000188">
    <property type="entry name" value="Actin like 6B"/>
    <property type="match status" value="1"/>
</dbReference>
<evidence type="ECO:0000256" key="7">
    <source>
        <dbReference type="ARBA" id="ARBA00038483"/>
    </source>
</evidence>